<evidence type="ECO:0000313" key="2">
    <source>
        <dbReference type="Proteomes" id="UP000186922"/>
    </source>
</evidence>
<protein>
    <submittedName>
        <fullName evidence="1">Uncharacterized protein</fullName>
    </submittedName>
</protein>
<name>A0A1D1UGF6_RAMVA</name>
<dbReference type="Proteomes" id="UP000186922">
    <property type="component" value="Unassembled WGS sequence"/>
</dbReference>
<dbReference type="EMBL" id="BDGG01000001">
    <property type="protein sequence ID" value="GAU88849.1"/>
    <property type="molecule type" value="Genomic_DNA"/>
</dbReference>
<reference evidence="1 2" key="1">
    <citation type="journal article" date="2016" name="Nat. Commun.">
        <title>Extremotolerant tardigrade genome and improved radiotolerance of human cultured cells by tardigrade-unique protein.</title>
        <authorList>
            <person name="Hashimoto T."/>
            <person name="Horikawa D.D."/>
            <person name="Saito Y."/>
            <person name="Kuwahara H."/>
            <person name="Kozuka-Hata H."/>
            <person name="Shin-I T."/>
            <person name="Minakuchi Y."/>
            <person name="Ohishi K."/>
            <person name="Motoyama A."/>
            <person name="Aizu T."/>
            <person name="Enomoto A."/>
            <person name="Kondo K."/>
            <person name="Tanaka S."/>
            <person name="Hara Y."/>
            <person name="Koshikawa S."/>
            <person name="Sagara H."/>
            <person name="Miura T."/>
            <person name="Yokobori S."/>
            <person name="Miyagawa K."/>
            <person name="Suzuki Y."/>
            <person name="Kubo T."/>
            <person name="Oyama M."/>
            <person name="Kohara Y."/>
            <person name="Fujiyama A."/>
            <person name="Arakawa K."/>
            <person name="Katayama T."/>
            <person name="Toyoda A."/>
            <person name="Kunieda T."/>
        </authorList>
    </citation>
    <scope>NUCLEOTIDE SEQUENCE [LARGE SCALE GENOMIC DNA]</scope>
    <source>
        <strain evidence="1 2">YOKOZUNA-1</strain>
    </source>
</reference>
<comment type="caution">
    <text evidence="1">The sequence shown here is derived from an EMBL/GenBank/DDBJ whole genome shotgun (WGS) entry which is preliminary data.</text>
</comment>
<keyword evidence="2" id="KW-1185">Reference proteome</keyword>
<organism evidence="1 2">
    <name type="scientific">Ramazzottius varieornatus</name>
    <name type="common">Water bear</name>
    <name type="synonym">Tardigrade</name>
    <dbReference type="NCBI Taxonomy" id="947166"/>
    <lineage>
        <taxon>Eukaryota</taxon>
        <taxon>Metazoa</taxon>
        <taxon>Ecdysozoa</taxon>
        <taxon>Tardigrada</taxon>
        <taxon>Eutardigrada</taxon>
        <taxon>Parachela</taxon>
        <taxon>Hypsibioidea</taxon>
        <taxon>Ramazzottiidae</taxon>
        <taxon>Ramazzottius</taxon>
    </lineage>
</organism>
<sequence>MRLQQEAGCLATSRQVEFPDAELLKQRSQTGNTKRKAGRVEVVFARHLTSSHALSAWNRPRRRAQSAQLAQ</sequence>
<accession>A0A1D1UGF6</accession>
<proteinExistence type="predicted"/>
<dbReference type="AlphaFoldDB" id="A0A1D1UGF6"/>
<evidence type="ECO:0000313" key="1">
    <source>
        <dbReference type="EMBL" id="GAU88849.1"/>
    </source>
</evidence>
<gene>
    <name evidence="1" type="primary">RvY_01474-1</name>
    <name evidence="1" type="synonym">RvY_01474.1</name>
    <name evidence="1" type="ORF">RvY_01474</name>
</gene>